<reference evidence="3" key="1">
    <citation type="submission" date="2015-07" db="EMBL/GenBank/DDBJ databases">
        <title>Complete genome sequence and phylogenetic analysis of Limnochorda pilosa.</title>
        <authorList>
            <person name="Watanabe M."/>
            <person name="Kojima H."/>
            <person name="Fukui M."/>
        </authorList>
    </citation>
    <scope>NUCLEOTIDE SEQUENCE [LARGE SCALE GENOMIC DNA]</scope>
    <source>
        <strain evidence="3">HC45</strain>
    </source>
</reference>
<dbReference type="PANTHER" id="PTHR42966">
    <property type="entry name" value="N-ACETYLNEURAMINATE SYNTHASE"/>
    <property type="match status" value="1"/>
</dbReference>
<dbReference type="SUPFAM" id="SSF51269">
    <property type="entry name" value="AFP III-like domain"/>
    <property type="match status" value="1"/>
</dbReference>
<dbReference type="InterPro" id="IPR036732">
    <property type="entry name" value="AFP_Neu5c_C_sf"/>
</dbReference>
<dbReference type="PANTHER" id="PTHR42966:SF1">
    <property type="entry name" value="SIALIC ACID SYNTHASE"/>
    <property type="match status" value="1"/>
</dbReference>
<dbReference type="SMART" id="SM00858">
    <property type="entry name" value="SAF"/>
    <property type="match status" value="1"/>
</dbReference>
<dbReference type="NCBIfam" id="TIGR03569">
    <property type="entry name" value="NeuB_NnaB"/>
    <property type="match status" value="1"/>
</dbReference>
<dbReference type="GO" id="GO:0047444">
    <property type="term" value="F:N-acylneuraminate-9-phosphate synthase activity"/>
    <property type="evidence" value="ECO:0007669"/>
    <property type="project" value="TreeGrafter"/>
</dbReference>
<dbReference type="PROSITE" id="PS50844">
    <property type="entry name" value="AFP_LIKE"/>
    <property type="match status" value="1"/>
</dbReference>
<evidence type="ECO:0000259" key="1">
    <source>
        <dbReference type="PROSITE" id="PS50844"/>
    </source>
</evidence>
<dbReference type="InterPro" id="IPR006190">
    <property type="entry name" value="SAF_AFP_Neu5Ac"/>
</dbReference>
<dbReference type="STRING" id="1555112.LIP_2376"/>
<evidence type="ECO:0000313" key="2">
    <source>
        <dbReference type="EMBL" id="BAS28217.1"/>
    </source>
</evidence>
<protein>
    <recommendedName>
        <fullName evidence="1">AFP-like domain-containing protein</fullName>
    </recommendedName>
</protein>
<dbReference type="PATRIC" id="fig|1555112.3.peg.2422"/>
<dbReference type="InterPro" id="IPR051690">
    <property type="entry name" value="PseI-like"/>
</dbReference>
<dbReference type="RefSeq" id="WP_068138208.1">
    <property type="nucleotide sequence ID" value="NZ_AP014924.1"/>
</dbReference>
<dbReference type="CDD" id="cd11615">
    <property type="entry name" value="SAF_NeuB_like"/>
    <property type="match status" value="1"/>
</dbReference>
<dbReference type="AlphaFoldDB" id="A0A0K2SMJ3"/>
<dbReference type="Pfam" id="PF03102">
    <property type="entry name" value="NeuB"/>
    <property type="match status" value="1"/>
</dbReference>
<dbReference type="OrthoDB" id="9814210at2"/>
<dbReference type="InterPro" id="IPR013974">
    <property type="entry name" value="SAF"/>
</dbReference>
<dbReference type="EMBL" id="AP014924">
    <property type="protein sequence ID" value="BAS28217.1"/>
    <property type="molecule type" value="Genomic_DNA"/>
</dbReference>
<dbReference type="Pfam" id="PF08666">
    <property type="entry name" value="SAF"/>
    <property type="match status" value="1"/>
</dbReference>
<accession>A0A0K2SMJ3</accession>
<proteinExistence type="predicted"/>
<reference evidence="3" key="2">
    <citation type="journal article" date="2016" name="Int. J. Syst. Evol. Microbiol.">
        <title>Complete genome sequence and cell structure of Limnochorda pilosa, a Gram-negative spore-former within the phylum Firmicutes.</title>
        <authorList>
            <person name="Watanabe M."/>
            <person name="Kojima H."/>
            <person name="Fukui M."/>
        </authorList>
    </citation>
    <scope>NUCLEOTIDE SEQUENCE [LARGE SCALE GENOMIC DNA]</scope>
    <source>
        <strain evidence="3">HC45</strain>
    </source>
</reference>
<dbReference type="Proteomes" id="UP000065807">
    <property type="component" value="Chromosome"/>
</dbReference>
<organism evidence="2 3">
    <name type="scientific">Limnochorda pilosa</name>
    <dbReference type="NCBI Taxonomy" id="1555112"/>
    <lineage>
        <taxon>Bacteria</taxon>
        <taxon>Bacillati</taxon>
        <taxon>Bacillota</taxon>
        <taxon>Limnochordia</taxon>
        <taxon>Limnochordales</taxon>
        <taxon>Limnochordaceae</taxon>
        <taxon>Limnochorda</taxon>
    </lineage>
</organism>
<dbReference type="SUPFAM" id="SSF51569">
    <property type="entry name" value="Aldolase"/>
    <property type="match status" value="1"/>
</dbReference>
<gene>
    <name evidence="2" type="ORF">LIP_2376</name>
</gene>
<dbReference type="InterPro" id="IPR013132">
    <property type="entry name" value="PseI/NeuA/B-like_N"/>
</dbReference>
<dbReference type="Gene3D" id="3.20.20.70">
    <property type="entry name" value="Aldolase class I"/>
    <property type="match status" value="1"/>
</dbReference>
<keyword evidence="3" id="KW-1185">Reference proteome</keyword>
<dbReference type="GO" id="GO:0016051">
    <property type="term" value="P:carbohydrate biosynthetic process"/>
    <property type="evidence" value="ECO:0007669"/>
    <property type="project" value="InterPro"/>
</dbReference>
<evidence type="ECO:0000313" key="3">
    <source>
        <dbReference type="Proteomes" id="UP000065807"/>
    </source>
</evidence>
<name>A0A0K2SMJ3_LIMPI</name>
<dbReference type="InterPro" id="IPR057736">
    <property type="entry name" value="SAF_PseI/NeuA/NeuB"/>
</dbReference>
<dbReference type="InterPro" id="IPR020007">
    <property type="entry name" value="NeuB/NeuA"/>
</dbReference>
<dbReference type="Gene3D" id="3.90.1210.10">
    <property type="entry name" value="Antifreeze-like/N-acetylneuraminic acid synthase C-terminal domain"/>
    <property type="match status" value="1"/>
</dbReference>
<sequence length="350" mass="37754">MGFQISARRIGPGEPVFIIAEAGVNHNGSLDLAHRLVDAAADAGADAVKFQTFRTERMVSSAAPKARYQVTQANREQSQAEMLKSLELNDGAFRELARHAQERGILFLSTPFDEESTDFLATIPVPAYKIGSGDLTNMPLLKHVASRGLPVILSTGMATLGEVEDALEWFRVAGNPPVALLHCTSAYPAPYDALNLRAMETLRQAFGLPTGYSDHSLGIEVPVAVTALGACILEKHLTLDRTLPGPDHAASLQPEDFQEMVNAVRRIESALGSSVKYPHPVEEDVRLAARKSVVLKVSLAAGERIETTHLAVQRPGNGIAPRHIGRVVGMRVARDLPAGTVLAWEDLRPS</sequence>
<feature type="domain" description="AFP-like" evidence="1">
    <location>
        <begin position="292"/>
        <end position="350"/>
    </location>
</feature>
<dbReference type="KEGG" id="lpil:LIP_2376"/>
<dbReference type="InterPro" id="IPR013785">
    <property type="entry name" value="Aldolase_TIM"/>
</dbReference>